<dbReference type="Gene3D" id="2.130.10.10">
    <property type="entry name" value="YVTN repeat-like/Quinoprotein amine dehydrogenase"/>
    <property type="match status" value="1"/>
</dbReference>
<sequence length="359" mass="38740">MKHLWKAVLFTTFGLTACGGGGSSTPPDSGNPPPPPAGSALQTELSGTQTVELLQLDGAAQLAATTNGLLWRANSQATWQTRSPITDPVTALAIIEQGHYLLAFAGNDSSPARLFKTIDAGLTWQAVNHNFGGNQATPIRGLQYDALSDQIYAIGTDALAVADRNAENWTLLAGQWDTFGTGLSLLRIDSIANVIWYGGQGAIENGFLIRYDRATREIQRWDDLLPNPSVFKGGLVHPTDQGLMLFSGEGGIVRSDDYGAEWTQPLGDVNHRFYFDIVLAESGILYSARYDKGSPTQELVVECSTDNGITWHTNDFSDETSHGGVKSLLLVEDSSTTRLYLGLWDNGIKSVDISDLQCS</sequence>
<name>A0A432XDX7_9GAMM</name>
<evidence type="ECO:0000313" key="2">
    <source>
        <dbReference type="EMBL" id="RUO46836.1"/>
    </source>
</evidence>
<feature type="region of interest" description="Disordered" evidence="1">
    <location>
        <begin position="20"/>
        <end position="42"/>
    </location>
</feature>
<proteinExistence type="predicted"/>
<dbReference type="OrthoDB" id="9757809at2"/>
<comment type="caution">
    <text evidence="2">The sequence shown here is derived from an EMBL/GenBank/DDBJ whole genome shotgun (WGS) entry which is preliminary data.</text>
</comment>
<organism evidence="2 3">
    <name type="scientific">Pseudidiomarina aquimaris</name>
    <dbReference type="NCBI Taxonomy" id="641841"/>
    <lineage>
        <taxon>Bacteria</taxon>
        <taxon>Pseudomonadati</taxon>
        <taxon>Pseudomonadota</taxon>
        <taxon>Gammaproteobacteria</taxon>
        <taxon>Alteromonadales</taxon>
        <taxon>Idiomarinaceae</taxon>
        <taxon>Pseudidiomarina</taxon>
    </lineage>
</organism>
<evidence type="ECO:0000313" key="3">
    <source>
        <dbReference type="Proteomes" id="UP000286678"/>
    </source>
</evidence>
<dbReference type="Proteomes" id="UP000286678">
    <property type="component" value="Unassembled WGS sequence"/>
</dbReference>
<protein>
    <recommendedName>
        <fullName evidence="4">Photosynthesis system II assembly factor Ycf48/Hcf136-like domain-containing protein</fullName>
    </recommendedName>
</protein>
<dbReference type="InterPro" id="IPR015943">
    <property type="entry name" value="WD40/YVTN_repeat-like_dom_sf"/>
</dbReference>
<dbReference type="EMBL" id="PIPT01000007">
    <property type="protein sequence ID" value="RUO46836.1"/>
    <property type="molecule type" value="Genomic_DNA"/>
</dbReference>
<reference evidence="3" key="1">
    <citation type="journal article" date="2018" name="Front. Microbiol.">
        <title>Genome-Based Analysis Reveals the Taxonomy and Diversity of the Family Idiomarinaceae.</title>
        <authorList>
            <person name="Liu Y."/>
            <person name="Lai Q."/>
            <person name="Shao Z."/>
        </authorList>
    </citation>
    <scope>NUCLEOTIDE SEQUENCE [LARGE SCALE GENOMIC DNA]</scope>
    <source>
        <strain evidence="3">SW15</strain>
    </source>
</reference>
<accession>A0A432XDX7</accession>
<dbReference type="RefSeq" id="WP_126834214.1">
    <property type="nucleotide sequence ID" value="NZ_PIPT01000007.1"/>
</dbReference>
<keyword evidence="3" id="KW-1185">Reference proteome</keyword>
<evidence type="ECO:0008006" key="4">
    <source>
        <dbReference type="Google" id="ProtNLM"/>
    </source>
</evidence>
<gene>
    <name evidence="2" type="ORF">CWE21_09525</name>
</gene>
<evidence type="ECO:0000256" key="1">
    <source>
        <dbReference type="SAM" id="MobiDB-lite"/>
    </source>
</evidence>
<dbReference type="PROSITE" id="PS51257">
    <property type="entry name" value="PROKAR_LIPOPROTEIN"/>
    <property type="match status" value="1"/>
</dbReference>
<dbReference type="AlphaFoldDB" id="A0A432XDX7"/>
<dbReference type="SUPFAM" id="SSF110296">
    <property type="entry name" value="Oligoxyloglucan reducing end-specific cellobiohydrolase"/>
    <property type="match status" value="1"/>
</dbReference>